<keyword evidence="3" id="KW-1185">Reference proteome</keyword>
<accession>A0A9P0E1J2</accession>
<evidence type="ECO:0000313" key="2">
    <source>
        <dbReference type="EMBL" id="CAH1286853.1"/>
    </source>
</evidence>
<dbReference type="AlphaFoldDB" id="A0A9P0E1J2"/>
<dbReference type="Proteomes" id="UP001154114">
    <property type="component" value="Unassembled WGS sequence"/>
</dbReference>
<dbReference type="EMBL" id="CAJCES030000008">
    <property type="protein sequence ID" value="CAH1286853.1"/>
    <property type="molecule type" value="Genomic_DNA"/>
</dbReference>
<keyword evidence="1" id="KW-0175">Coiled coil</keyword>
<gene>
    <name evidence="2" type="ORF">CINC_LOCUS52</name>
</gene>
<organism evidence="2 3">
    <name type="scientific">Chrysodeixis includens</name>
    <name type="common">Soybean looper</name>
    <name type="synonym">Pseudoplusia includens</name>
    <dbReference type="NCBI Taxonomy" id="689277"/>
    <lineage>
        <taxon>Eukaryota</taxon>
        <taxon>Metazoa</taxon>
        <taxon>Ecdysozoa</taxon>
        <taxon>Arthropoda</taxon>
        <taxon>Hexapoda</taxon>
        <taxon>Insecta</taxon>
        <taxon>Pterygota</taxon>
        <taxon>Neoptera</taxon>
        <taxon>Endopterygota</taxon>
        <taxon>Lepidoptera</taxon>
        <taxon>Glossata</taxon>
        <taxon>Ditrysia</taxon>
        <taxon>Noctuoidea</taxon>
        <taxon>Noctuidae</taxon>
        <taxon>Plusiinae</taxon>
        <taxon>Chrysodeixis</taxon>
    </lineage>
</organism>
<name>A0A9P0E1J2_CHRIL</name>
<dbReference type="OrthoDB" id="7474798at2759"/>
<protein>
    <submittedName>
        <fullName evidence="2">Uncharacterized protein</fullName>
    </submittedName>
</protein>
<comment type="caution">
    <text evidence="2">The sequence shown here is derived from an EMBL/GenBank/DDBJ whole genome shotgun (WGS) entry which is preliminary data.</text>
</comment>
<evidence type="ECO:0000313" key="3">
    <source>
        <dbReference type="Proteomes" id="UP001154114"/>
    </source>
</evidence>
<proteinExistence type="predicted"/>
<feature type="coiled-coil region" evidence="1">
    <location>
        <begin position="6"/>
        <end position="68"/>
    </location>
</feature>
<sequence length="167" mass="19183">MLTRRAASMEEKLRATLKELEAAKSLCNELLQEREDSEVEVKKIIDRNTELKNELSELHIQHMDINNQHQQLRQIVADYQQCMDTHDISLRRISELELELNEAYKSITLLESQINTEQAINTCSLYNELVGSVSGAGCDEQPTIIDLTENDSYSKCTVFNSHNNLKK</sequence>
<evidence type="ECO:0000256" key="1">
    <source>
        <dbReference type="SAM" id="Coils"/>
    </source>
</evidence>
<reference evidence="2" key="1">
    <citation type="submission" date="2021-12" db="EMBL/GenBank/DDBJ databases">
        <authorList>
            <person name="King R."/>
        </authorList>
    </citation>
    <scope>NUCLEOTIDE SEQUENCE</scope>
</reference>